<reference evidence="2 3" key="1">
    <citation type="journal article" date="2012" name="Science">
        <title>The Paleozoic origin of enzymatic lignin decomposition reconstructed from 31 fungal genomes.</title>
        <authorList>
            <person name="Floudas D."/>
            <person name="Binder M."/>
            <person name="Riley R."/>
            <person name="Barry K."/>
            <person name="Blanchette R.A."/>
            <person name="Henrissat B."/>
            <person name="Martinez A.T."/>
            <person name="Otillar R."/>
            <person name="Spatafora J.W."/>
            <person name="Yadav J.S."/>
            <person name="Aerts A."/>
            <person name="Benoit I."/>
            <person name="Boyd A."/>
            <person name="Carlson A."/>
            <person name="Copeland A."/>
            <person name="Coutinho P.M."/>
            <person name="de Vries R.P."/>
            <person name="Ferreira P."/>
            <person name="Findley K."/>
            <person name="Foster B."/>
            <person name="Gaskell J."/>
            <person name="Glotzer D."/>
            <person name="Gorecki P."/>
            <person name="Heitman J."/>
            <person name="Hesse C."/>
            <person name="Hori C."/>
            <person name="Igarashi K."/>
            <person name="Jurgens J.A."/>
            <person name="Kallen N."/>
            <person name="Kersten P."/>
            <person name="Kohler A."/>
            <person name="Kuees U."/>
            <person name="Kumar T.K.A."/>
            <person name="Kuo A."/>
            <person name="LaButti K."/>
            <person name="Larrondo L.F."/>
            <person name="Lindquist E."/>
            <person name="Ling A."/>
            <person name="Lombard V."/>
            <person name="Lucas S."/>
            <person name="Lundell T."/>
            <person name="Martin R."/>
            <person name="McLaughlin D.J."/>
            <person name="Morgenstern I."/>
            <person name="Morin E."/>
            <person name="Murat C."/>
            <person name="Nagy L.G."/>
            <person name="Nolan M."/>
            <person name="Ohm R.A."/>
            <person name="Patyshakuliyeva A."/>
            <person name="Rokas A."/>
            <person name="Ruiz-Duenas F.J."/>
            <person name="Sabat G."/>
            <person name="Salamov A."/>
            <person name="Samejima M."/>
            <person name="Schmutz J."/>
            <person name="Slot J.C."/>
            <person name="St John F."/>
            <person name="Stenlid J."/>
            <person name="Sun H."/>
            <person name="Sun S."/>
            <person name="Syed K."/>
            <person name="Tsang A."/>
            <person name="Wiebenga A."/>
            <person name="Young D."/>
            <person name="Pisabarro A."/>
            <person name="Eastwood D.C."/>
            <person name="Martin F."/>
            <person name="Cullen D."/>
            <person name="Grigoriev I.V."/>
            <person name="Hibbett D.S."/>
        </authorList>
    </citation>
    <scope>NUCLEOTIDE SEQUENCE [LARGE SCALE GENOMIC DNA]</scope>
    <source>
        <strain evidence="2 3">ATCC 11539</strain>
    </source>
</reference>
<dbReference type="EMBL" id="KB469312">
    <property type="protein sequence ID" value="EPQ51152.1"/>
    <property type="molecule type" value="Genomic_DNA"/>
</dbReference>
<protein>
    <recommendedName>
        <fullName evidence="4">F-box domain-containing protein</fullName>
    </recommendedName>
</protein>
<dbReference type="GeneID" id="19302735"/>
<dbReference type="KEGG" id="gtr:GLOTRDRAFT_133472"/>
<proteinExistence type="predicted"/>
<gene>
    <name evidence="2" type="ORF">GLOTRDRAFT_133472</name>
</gene>
<dbReference type="InterPro" id="IPR032675">
    <property type="entry name" value="LRR_dom_sf"/>
</dbReference>
<evidence type="ECO:0000313" key="2">
    <source>
        <dbReference type="EMBL" id="EPQ51152.1"/>
    </source>
</evidence>
<dbReference type="AlphaFoldDB" id="S7PUZ5"/>
<evidence type="ECO:0008006" key="4">
    <source>
        <dbReference type="Google" id="ProtNLM"/>
    </source>
</evidence>
<feature type="region of interest" description="Disordered" evidence="1">
    <location>
        <begin position="366"/>
        <end position="393"/>
    </location>
</feature>
<dbReference type="Proteomes" id="UP000030669">
    <property type="component" value="Unassembled WGS sequence"/>
</dbReference>
<keyword evidence="3" id="KW-1185">Reference proteome</keyword>
<dbReference type="HOGENOM" id="CLU_039856_0_0_1"/>
<accession>S7PUZ5</accession>
<dbReference type="RefSeq" id="XP_007870578.1">
    <property type="nucleotide sequence ID" value="XM_007872387.1"/>
</dbReference>
<name>S7PUZ5_GLOTA</name>
<sequence>MSRARAVPLSVSFDAYSDDLDSECFKYVRENLHRCKHLHLDAPAHMISSLMSGSFPHLETVRLLNRYKEQTLALEGVSLSSSAPRIRLVYLKGISPDVNVKSFNWSCVTELILDVTGVALVPCMAIIAECTSLHILRLIMESLREEDAKPWFDDKDGPRPRYEKLHTLEVKAWHSYGDFSVFIWWLLLPALRRLKLSGCFMLYPYLLEMIPRDGCMLEELLVDLDAPEPFATEEEHLLKLFESLSELRSLELIGGIPDAFRTDIAKRLTFKPGHPRNDYLLPKVESMKIYGLRGWASYWDIQRMLESRSELVSEGAPVTRLKCAEIKTCGHSQKHQWNLNADGHIYHKGCHIEFDGVRAFVPACEPQPPSDEDEVAPSILAVTPHPPSEMDLR</sequence>
<evidence type="ECO:0000313" key="3">
    <source>
        <dbReference type="Proteomes" id="UP000030669"/>
    </source>
</evidence>
<evidence type="ECO:0000256" key="1">
    <source>
        <dbReference type="SAM" id="MobiDB-lite"/>
    </source>
</evidence>
<organism evidence="2 3">
    <name type="scientific">Gloeophyllum trabeum (strain ATCC 11539 / FP-39264 / Madison 617)</name>
    <name type="common">Brown rot fungus</name>
    <dbReference type="NCBI Taxonomy" id="670483"/>
    <lineage>
        <taxon>Eukaryota</taxon>
        <taxon>Fungi</taxon>
        <taxon>Dikarya</taxon>
        <taxon>Basidiomycota</taxon>
        <taxon>Agaricomycotina</taxon>
        <taxon>Agaricomycetes</taxon>
        <taxon>Gloeophyllales</taxon>
        <taxon>Gloeophyllaceae</taxon>
        <taxon>Gloeophyllum</taxon>
    </lineage>
</organism>
<dbReference type="Gene3D" id="3.80.10.10">
    <property type="entry name" value="Ribonuclease Inhibitor"/>
    <property type="match status" value="1"/>
</dbReference>